<dbReference type="OrthoDB" id="3170288at2"/>
<dbReference type="EMBL" id="AP024145">
    <property type="protein sequence ID" value="BCM85382.1"/>
    <property type="molecule type" value="Genomic_DNA"/>
</dbReference>
<dbReference type="InterPro" id="IPR005143">
    <property type="entry name" value="TF_LuxR_autoind-bd_dom"/>
</dbReference>
<evidence type="ECO:0000259" key="4">
    <source>
        <dbReference type="PROSITE" id="PS50043"/>
    </source>
</evidence>
<dbReference type="GO" id="GO:0003677">
    <property type="term" value="F:DNA binding"/>
    <property type="evidence" value="ECO:0007669"/>
    <property type="project" value="UniProtKB-KW"/>
</dbReference>
<dbReference type="SUPFAM" id="SSF46894">
    <property type="entry name" value="C-terminal effector domain of the bipartite response regulators"/>
    <property type="match status" value="1"/>
</dbReference>
<keyword evidence="3" id="KW-0804">Transcription</keyword>
<name>A0A0J6R4Y5_9HYPH</name>
<dbReference type="Proteomes" id="UP000036471">
    <property type="component" value="Unassembled WGS sequence"/>
</dbReference>
<protein>
    <recommendedName>
        <fullName evidence="4">HTH luxR-type domain-containing protein</fullName>
    </recommendedName>
</protein>
<accession>A0A147FJC5</accession>
<dbReference type="Pfam" id="PF03472">
    <property type="entry name" value="Autoind_bind"/>
    <property type="match status" value="1"/>
</dbReference>
<dbReference type="SUPFAM" id="SSF75516">
    <property type="entry name" value="Pheromone-binding domain of LuxR-like quorum-sensing transcription factors"/>
    <property type="match status" value="1"/>
</dbReference>
<dbReference type="InterPro" id="IPR000792">
    <property type="entry name" value="Tscrpt_reg_LuxR_C"/>
</dbReference>
<keyword evidence="2" id="KW-0238">DNA-binding</keyword>
<dbReference type="Gene3D" id="3.30.450.80">
    <property type="entry name" value="Transcription factor LuxR-like, autoinducer-binding domain"/>
    <property type="match status" value="1"/>
</dbReference>
<dbReference type="Proteomes" id="UP000663508">
    <property type="component" value="Chromosome"/>
</dbReference>
<evidence type="ECO:0000256" key="2">
    <source>
        <dbReference type="ARBA" id="ARBA00023125"/>
    </source>
</evidence>
<dbReference type="RefSeq" id="WP_048430033.1">
    <property type="nucleotide sequence ID" value="NZ_AP024145.1"/>
</dbReference>
<keyword evidence="1" id="KW-0805">Transcription regulation</keyword>
<gene>
    <name evidence="5" type="ORF">mvi_38430</name>
    <name evidence="6" type="ORF">QR79_22950</name>
</gene>
<evidence type="ECO:0000313" key="6">
    <source>
        <dbReference type="EMBL" id="KMO16472.1"/>
    </source>
</evidence>
<dbReference type="InterPro" id="IPR036693">
    <property type="entry name" value="TF_LuxR_autoind-bd_dom_sf"/>
</dbReference>
<dbReference type="InterPro" id="IPR036388">
    <property type="entry name" value="WH-like_DNA-bd_sf"/>
</dbReference>
<proteinExistence type="predicted"/>
<keyword evidence="7" id="KW-1185">Reference proteome</keyword>
<dbReference type="SMART" id="SM00421">
    <property type="entry name" value="HTH_LUXR"/>
    <property type="match status" value="1"/>
</dbReference>
<dbReference type="PANTHER" id="PTHR44688:SF16">
    <property type="entry name" value="DNA-BINDING TRANSCRIPTIONAL ACTIVATOR DEVR_DOSR"/>
    <property type="match status" value="1"/>
</dbReference>
<reference evidence="6 7" key="1">
    <citation type="submission" date="2014-11" db="EMBL/GenBank/DDBJ databases">
        <title>Comparative genomics of Methylobacterium species.</title>
        <authorList>
            <person name="Chaudhry V."/>
            <person name="Patil P.B."/>
        </authorList>
    </citation>
    <scope>NUCLEOTIDE SEQUENCE [LARGE SCALE GENOMIC DNA]</scope>
    <source>
        <strain evidence="6 7">SE3.6</strain>
    </source>
</reference>
<dbReference type="Pfam" id="PF00196">
    <property type="entry name" value="GerE"/>
    <property type="match status" value="1"/>
</dbReference>
<evidence type="ECO:0000256" key="3">
    <source>
        <dbReference type="ARBA" id="ARBA00023163"/>
    </source>
</evidence>
<accession>A0A0J6R4Y5</accession>
<evidence type="ECO:0000313" key="7">
    <source>
        <dbReference type="Proteomes" id="UP000036471"/>
    </source>
</evidence>
<dbReference type="EMBL" id="JTHG01000239">
    <property type="protein sequence ID" value="KMO16472.1"/>
    <property type="molecule type" value="Genomic_DNA"/>
</dbReference>
<reference evidence="5" key="2">
    <citation type="submission" date="2020-11" db="EMBL/GenBank/DDBJ databases">
        <title>Complete genome sequence of a novel pathogenic Methylobacterium strain isolated from rice in Vietnam.</title>
        <authorList>
            <person name="Lai K."/>
            <person name="Okazaki S."/>
            <person name="Higashi K."/>
            <person name="Mori H."/>
            <person name="Toyoda A."/>
            <person name="Kurokawa K."/>
        </authorList>
    </citation>
    <scope>NUCLEOTIDE SEQUENCE</scope>
    <source>
        <strain evidence="5">VL1</strain>
    </source>
</reference>
<feature type="domain" description="HTH luxR-type" evidence="4">
    <location>
        <begin position="176"/>
        <end position="241"/>
    </location>
</feature>
<evidence type="ECO:0000313" key="8">
    <source>
        <dbReference type="Proteomes" id="UP000663508"/>
    </source>
</evidence>
<dbReference type="CDD" id="cd06170">
    <property type="entry name" value="LuxR_C_like"/>
    <property type="match status" value="1"/>
</dbReference>
<dbReference type="Gene3D" id="1.10.10.10">
    <property type="entry name" value="Winged helix-like DNA-binding domain superfamily/Winged helix DNA-binding domain"/>
    <property type="match status" value="1"/>
</dbReference>
<dbReference type="InterPro" id="IPR016032">
    <property type="entry name" value="Sig_transdc_resp-reg_C-effctor"/>
</dbReference>
<evidence type="ECO:0000256" key="1">
    <source>
        <dbReference type="ARBA" id="ARBA00023015"/>
    </source>
</evidence>
<dbReference type="AlphaFoldDB" id="A0A0J6R4Y5"/>
<dbReference type="PROSITE" id="PS50043">
    <property type="entry name" value="HTH_LUXR_2"/>
    <property type="match status" value="1"/>
</dbReference>
<dbReference type="PANTHER" id="PTHR44688">
    <property type="entry name" value="DNA-BINDING TRANSCRIPTIONAL ACTIVATOR DEVR_DOSR"/>
    <property type="match status" value="1"/>
</dbReference>
<organism evidence="5 8">
    <name type="scientific">Methylobacterium indicum</name>
    <dbReference type="NCBI Taxonomy" id="1775910"/>
    <lineage>
        <taxon>Bacteria</taxon>
        <taxon>Pseudomonadati</taxon>
        <taxon>Pseudomonadota</taxon>
        <taxon>Alphaproteobacteria</taxon>
        <taxon>Hyphomicrobiales</taxon>
        <taxon>Methylobacteriaceae</taxon>
        <taxon>Methylobacterium</taxon>
    </lineage>
</organism>
<sequence length="245" mass="27396">MSDADDAFIRQSFDLIDGLDGLSDPLDVQKTIFDLVARCGFSYFAITRLPQPSERIGPNLLLSVWPDGWLAHYDRVGHYRYDPVVRHCFRTTEPFAWNEAPLEPDTASQARRVMEEAREHGMGAGYCVPIHDAHGFQGGISLAGERVEMTPRVRRAVHLLGLYAWSAAARTTARRRKPGGRLLSARERDVLSCAAQGRTQEETADFLGVSIDTVATHLRNARTKIGTRNTTHTVIEALRLREISL</sequence>
<evidence type="ECO:0000313" key="5">
    <source>
        <dbReference type="EMBL" id="BCM85382.1"/>
    </source>
</evidence>
<dbReference type="PRINTS" id="PR00038">
    <property type="entry name" value="HTHLUXR"/>
</dbReference>
<dbReference type="GO" id="GO:0006355">
    <property type="term" value="P:regulation of DNA-templated transcription"/>
    <property type="evidence" value="ECO:0007669"/>
    <property type="project" value="InterPro"/>
</dbReference>
<dbReference type="KEGG" id="mind:mvi_38430"/>